<gene>
    <name evidence="5" type="ORF">TTRE_0000123601</name>
</gene>
<dbReference type="PANTHER" id="PTHR12394:SF12">
    <property type="entry name" value="LD08195P"/>
    <property type="match status" value="1"/>
</dbReference>
<keyword evidence="2" id="KW-0597">Phosphoprotein</keyword>
<name>A0A077YYX8_TRITR</name>
<evidence type="ECO:0000313" key="6">
    <source>
        <dbReference type="Proteomes" id="UP000030665"/>
    </source>
</evidence>
<dbReference type="PANTHER" id="PTHR12394">
    <property type="entry name" value="ZYGIN"/>
    <property type="match status" value="1"/>
</dbReference>
<protein>
    <submittedName>
        <fullName evidence="5">Fasciculation and elongation protein zeta 2</fullName>
    </submittedName>
</protein>
<dbReference type="InterPro" id="IPR011680">
    <property type="entry name" value="FEZ"/>
</dbReference>
<reference evidence="5" key="1">
    <citation type="submission" date="2014-01" db="EMBL/GenBank/DDBJ databases">
        <authorList>
            <person name="Aslett M."/>
        </authorList>
    </citation>
    <scope>NUCLEOTIDE SEQUENCE</scope>
</reference>
<reference evidence="5" key="2">
    <citation type="submission" date="2014-03" db="EMBL/GenBank/DDBJ databases">
        <title>The whipworm genome and dual-species transcriptomics of an intimate host-pathogen interaction.</title>
        <authorList>
            <person name="Foth B.J."/>
            <person name="Tsai I.J."/>
            <person name="Reid A.J."/>
            <person name="Bancroft A.J."/>
            <person name="Nichol S."/>
            <person name="Tracey A."/>
            <person name="Holroyd N."/>
            <person name="Cotton J.A."/>
            <person name="Stanley E.J."/>
            <person name="Zarowiecki M."/>
            <person name="Liu J.Z."/>
            <person name="Huckvale T."/>
            <person name="Cooper P.J."/>
            <person name="Grencis R.K."/>
            <person name="Berriman M."/>
        </authorList>
    </citation>
    <scope>NUCLEOTIDE SEQUENCE [LARGE SCALE GENOMIC DNA]</scope>
</reference>
<sequence length="429" mass="48557">MNELDSVDAPLASGECEYEDEEEVGNNSVQDAAVEKPRLKPRFDVDSFHDGFSDSLEDLVSHFDRKITECLKDYKESTATIAPIQVRTQEEAMNESQIWWTLTGNFGNILPLDWSKSQTRSLQLSALNLLPETVSNVRPFVFEMFLFLISRNLIDNLQKLKRKSTESRTSEEDEDLAYSMDLHDMIVSSFSPCDALPQTADQVIEEIDEIMQQSNISEVTGSSDVTMDSVDSMYTPKATTVAVLNGSTTPVLPSVVQADCLSCIRESHESERTRQALWPLRLITCTCESSICFLGLELLSYKKLLVLHSELETLIQVFNENLVHELALRDEYEFEKELKNTFISLLLSIQQKRRLWHNDSKRKSSKGCKSPGHDEPQPQFLTACIPYREDQGIPDNASFQALIKIMRAINDDSAAVPSLLTDYILKGTY</sequence>
<evidence type="ECO:0000256" key="4">
    <source>
        <dbReference type="SAM" id="MobiDB-lite"/>
    </source>
</evidence>
<comment type="similarity">
    <text evidence="1">Belongs to the zygin family.</text>
</comment>
<evidence type="ECO:0000313" key="5">
    <source>
        <dbReference type="EMBL" id="CDW52974.1"/>
    </source>
</evidence>
<dbReference type="AlphaFoldDB" id="A0A077YYX8"/>
<dbReference type="GO" id="GO:0005737">
    <property type="term" value="C:cytoplasm"/>
    <property type="evidence" value="ECO:0007669"/>
    <property type="project" value="TreeGrafter"/>
</dbReference>
<dbReference type="GO" id="GO:0030424">
    <property type="term" value="C:axon"/>
    <property type="evidence" value="ECO:0007669"/>
    <property type="project" value="TreeGrafter"/>
</dbReference>
<keyword evidence="6" id="KW-1185">Reference proteome</keyword>
<dbReference type="Proteomes" id="UP000030665">
    <property type="component" value="Unassembled WGS sequence"/>
</dbReference>
<evidence type="ECO:0000256" key="2">
    <source>
        <dbReference type="ARBA" id="ARBA00022553"/>
    </source>
</evidence>
<feature type="region of interest" description="Disordered" evidence="4">
    <location>
        <begin position="1"/>
        <end position="30"/>
    </location>
</feature>
<organism evidence="5 6">
    <name type="scientific">Trichuris trichiura</name>
    <name type="common">Whipworm</name>
    <name type="synonym">Trichocephalus trichiurus</name>
    <dbReference type="NCBI Taxonomy" id="36087"/>
    <lineage>
        <taxon>Eukaryota</taxon>
        <taxon>Metazoa</taxon>
        <taxon>Ecdysozoa</taxon>
        <taxon>Nematoda</taxon>
        <taxon>Enoplea</taxon>
        <taxon>Dorylaimia</taxon>
        <taxon>Trichinellida</taxon>
        <taxon>Trichuridae</taxon>
        <taxon>Trichuris</taxon>
    </lineage>
</organism>
<dbReference type="EMBL" id="HG805836">
    <property type="protein sequence ID" value="CDW52974.1"/>
    <property type="molecule type" value="Genomic_DNA"/>
</dbReference>
<evidence type="ECO:0000256" key="1">
    <source>
        <dbReference type="ARBA" id="ARBA00006788"/>
    </source>
</evidence>
<dbReference type="STRING" id="36087.A0A077YYX8"/>
<evidence type="ECO:0000256" key="3">
    <source>
        <dbReference type="ARBA" id="ARBA00023054"/>
    </source>
</evidence>
<dbReference type="Pfam" id="PF07763">
    <property type="entry name" value="FEZ"/>
    <property type="match status" value="1"/>
</dbReference>
<dbReference type="OrthoDB" id="7959977at2759"/>
<accession>A0A077YYX8</accession>
<proteinExistence type="inferred from homology"/>
<keyword evidence="3" id="KW-0175">Coiled coil</keyword>